<accession>A0A1M7N1E5</accession>
<dbReference type="Proteomes" id="UP000184111">
    <property type="component" value="Unassembled WGS sequence"/>
</dbReference>
<proteinExistence type="predicted"/>
<keyword evidence="2" id="KW-1185">Reference proteome</keyword>
<evidence type="ECO:0000313" key="2">
    <source>
        <dbReference type="Proteomes" id="UP000184111"/>
    </source>
</evidence>
<sequence length="73" mass="8100">MTRGALPAWTGQQRLTLPTTVQPWFRLTVTANSGLPAGQLSEFEVRSSQHQTRLRAGRCVRAALPRAIMLVIE</sequence>
<gene>
    <name evidence="1" type="ORF">SAMN05216499_11791</name>
</gene>
<name>A0A1M7N1E5_9ACTN</name>
<reference evidence="1 2" key="1">
    <citation type="submission" date="2016-11" db="EMBL/GenBank/DDBJ databases">
        <authorList>
            <person name="Jaros S."/>
            <person name="Januszkiewicz K."/>
            <person name="Wedrychowicz H."/>
        </authorList>
    </citation>
    <scope>NUCLEOTIDE SEQUENCE [LARGE SCALE GENOMIC DNA]</scope>
    <source>
        <strain evidence="1 2">CGMCC 4.2025</strain>
    </source>
</reference>
<organism evidence="1 2">
    <name type="scientific">Actinacidiphila paucisporea</name>
    <dbReference type="NCBI Taxonomy" id="310782"/>
    <lineage>
        <taxon>Bacteria</taxon>
        <taxon>Bacillati</taxon>
        <taxon>Actinomycetota</taxon>
        <taxon>Actinomycetes</taxon>
        <taxon>Kitasatosporales</taxon>
        <taxon>Streptomycetaceae</taxon>
        <taxon>Actinacidiphila</taxon>
    </lineage>
</organism>
<dbReference type="EMBL" id="FRBI01000017">
    <property type="protein sequence ID" value="SHM97309.1"/>
    <property type="molecule type" value="Genomic_DNA"/>
</dbReference>
<dbReference type="AlphaFoldDB" id="A0A1M7N1E5"/>
<evidence type="ECO:0000313" key="1">
    <source>
        <dbReference type="EMBL" id="SHM97309.1"/>
    </source>
</evidence>
<protein>
    <submittedName>
        <fullName evidence="1">Uncharacterized protein</fullName>
    </submittedName>
</protein>
<dbReference type="STRING" id="310782.SAMN05216499_11791"/>